<dbReference type="EMBL" id="VCQV01000020">
    <property type="protein sequence ID" value="TWP35299.1"/>
    <property type="molecule type" value="Genomic_DNA"/>
</dbReference>
<keyword evidence="4 6" id="KW-1133">Transmembrane helix</keyword>
<dbReference type="GO" id="GO:0005886">
    <property type="term" value="C:plasma membrane"/>
    <property type="evidence" value="ECO:0007669"/>
    <property type="project" value="UniProtKB-SubCell"/>
</dbReference>
<evidence type="ECO:0000259" key="7">
    <source>
        <dbReference type="Pfam" id="PF00482"/>
    </source>
</evidence>
<feature type="transmembrane region" description="Helical" evidence="6">
    <location>
        <begin position="6"/>
        <end position="22"/>
    </location>
</feature>
<evidence type="ECO:0000313" key="8">
    <source>
        <dbReference type="EMBL" id="TWP35299.1"/>
    </source>
</evidence>
<reference evidence="8 9" key="1">
    <citation type="submission" date="2019-05" db="EMBL/GenBank/DDBJ databases">
        <authorList>
            <person name="Lee S.D."/>
        </authorList>
    </citation>
    <scope>NUCLEOTIDE SEQUENCE [LARGE SCALE GENOMIC DNA]</scope>
    <source>
        <strain evidence="8 9">C5-26</strain>
    </source>
</reference>
<dbReference type="PANTHER" id="PTHR35007">
    <property type="entry name" value="INTEGRAL MEMBRANE PROTEIN-RELATED"/>
    <property type="match status" value="1"/>
</dbReference>
<feature type="transmembrane region" description="Helical" evidence="6">
    <location>
        <begin position="76"/>
        <end position="96"/>
    </location>
</feature>
<dbReference type="PANTHER" id="PTHR35007:SF2">
    <property type="entry name" value="PILUS ASSEMBLE PROTEIN"/>
    <property type="match status" value="1"/>
</dbReference>
<keyword evidence="2" id="KW-1003">Cell membrane</keyword>
<keyword evidence="5 6" id="KW-0472">Membrane</keyword>
<dbReference type="Proteomes" id="UP000320244">
    <property type="component" value="Unassembled WGS sequence"/>
</dbReference>
<sequence>MTSVIGLVFGAGLFCIWWSFWPRPERARTRRRTAMTAAMQDDLAQAGIAGLTLGRLTGLAIGIAVLVFLLTMAATAVPAIAVVFAFIAGYAPIVLVRSRARRRRRQLRDVWPDVVDHISSAVRAGLALPESLAQLAFRGPEELRPMFAEFAYDYRATGRFHECLNALKDRLGDPVADRLIESLRIAREVGGTDLGKLLRTLSTFLRDDARTRAELEARQSWTVNAARLALGAPWIVLAMLATRGDSLEAYRRPAGIAVLVIGAMVSFVAYRVMRRIGRLPEEVRVMR</sequence>
<feature type="transmembrane region" description="Helical" evidence="6">
    <location>
        <begin position="221"/>
        <end position="242"/>
    </location>
</feature>
<keyword evidence="3 6" id="KW-0812">Transmembrane</keyword>
<evidence type="ECO:0000256" key="2">
    <source>
        <dbReference type="ARBA" id="ARBA00022475"/>
    </source>
</evidence>
<protein>
    <submittedName>
        <fullName evidence="8">Type II secretion system protein F</fullName>
    </submittedName>
</protein>
<dbReference type="Pfam" id="PF00482">
    <property type="entry name" value="T2SSF"/>
    <property type="match status" value="1"/>
</dbReference>
<dbReference type="RefSeq" id="WP_146317602.1">
    <property type="nucleotide sequence ID" value="NZ_VCQV01000020.1"/>
</dbReference>
<evidence type="ECO:0000256" key="5">
    <source>
        <dbReference type="ARBA" id="ARBA00023136"/>
    </source>
</evidence>
<reference evidence="8 9" key="2">
    <citation type="submission" date="2019-08" db="EMBL/GenBank/DDBJ databases">
        <title>Jejuicoccus antrihumi gen. nov., sp. nov., a new member of the family Dermacoccaceae isolated from a cave.</title>
        <authorList>
            <person name="Schumann P."/>
            <person name="Kim I.S."/>
        </authorList>
    </citation>
    <scope>NUCLEOTIDE SEQUENCE [LARGE SCALE GENOMIC DNA]</scope>
    <source>
        <strain evidence="8 9">C5-26</strain>
    </source>
</reference>
<feature type="transmembrane region" description="Helical" evidence="6">
    <location>
        <begin position="254"/>
        <end position="273"/>
    </location>
</feature>
<gene>
    <name evidence="8" type="ORF">FGL98_14360</name>
</gene>
<dbReference type="AlphaFoldDB" id="A0A563DYU5"/>
<organism evidence="8 9">
    <name type="scientific">Leekyejoonella antrihumi</name>
    <dbReference type="NCBI Taxonomy" id="1660198"/>
    <lineage>
        <taxon>Bacteria</taxon>
        <taxon>Bacillati</taxon>
        <taxon>Actinomycetota</taxon>
        <taxon>Actinomycetes</taxon>
        <taxon>Micrococcales</taxon>
        <taxon>Dermacoccaceae</taxon>
        <taxon>Leekyejoonella</taxon>
    </lineage>
</organism>
<feature type="transmembrane region" description="Helical" evidence="6">
    <location>
        <begin position="43"/>
        <end position="70"/>
    </location>
</feature>
<dbReference type="OrthoDB" id="3217742at2"/>
<evidence type="ECO:0000256" key="1">
    <source>
        <dbReference type="ARBA" id="ARBA00004651"/>
    </source>
</evidence>
<evidence type="ECO:0000256" key="4">
    <source>
        <dbReference type="ARBA" id="ARBA00022989"/>
    </source>
</evidence>
<feature type="domain" description="Type II secretion system protein GspF" evidence="7">
    <location>
        <begin position="116"/>
        <end position="240"/>
    </location>
</feature>
<proteinExistence type="predicted"/>
<keyword evidence="9" id="KW-1185">Reference proteome</keyword>
<accession>A0A563DYU5</accession>
<comment type="subcellular location">
    <subcellularLocation>
        <location evidence="1">Cell membrane</location>
        <topology evidence="1">Multi-pass membrane protein</topology>
    </subcellularLocation>
</comment>
<name>A0A563DYU5_9MICO</name>
<comment type="caution">
    <text evidence="8">The sequence shown here is derived from an EMBL/GenBank/DDBJ whole genome shotgun (WGS) entry which is preliminary data.</text>
</comment>
<evidence type="ECO:0000256" key="3">
    <source>
        <dbReference type="ARBA" id="ARBA00022692"/>
    </source>
</evidence>
<evidence type="ECO:0000313" key="9">
    <source>
        <dbReference type="Proteomes" id="UP000320244"/>
    </source>
</evidence>
<dbReference type="InterPro" id="IPR018076">
    <property type="entry name" value="T2SS_GspF_dom"/>
</dbReference>
<evidence type="ECO:0000256" key="6">
    <source>
        <dbReference type="SAM" id="Phobius"/>
    </source>
</evidence>